<keyword evidence="1" id="KW-0472">Membrane</keyword>
<name>A0A426XYF5_ENSVE</name>
<proteinExistence type="predicted"/>
<dbReference type="Proteomes" id="UP000287651">
    <property type="component" value="Unassembled WGS sequence"/>
</dbReference>
<dbReference type="EMBL" id="AMZH03016405">
    <property type="protein sequence ID" value="RRT44535.1"/>
    <property type="molecule type" value="Genomic_DNA"/>
</dbReference>
<dbReference type="AlphaFoldDB" id="A0A426XYF5"/>
<comment type="caution">
    <text evidence="2">The sequence shown here is derived from an EMBL/GenBank/DDBJ whole genome shotgun (WGS) entry which is preliminary data.</text>
</comment>
<feature type="transmembrane region" description="Helical" evidence="1">
    <location>
        <begin position="57"/>
        <end position="79"/>
    </location>
</feature>
<gene>
    <name evidence="2" type="ORF">B296_00042297</name>
</gene>
<accession>A0A426XYF5</accession>
<protein>
    <submittedName>
        <fullName evidence="2">Uncharacterized protein</fullName>
    </submittedName>
</protein>
<keyword evidence="1" id="KW-1133">Transmembrane helix</keyword>
<keyword evidence="1" id="KW-0812">Transmembrane</keyword>
<sequence>MGFYSNGYGAPVAEVLTAPVAYHAIVLHRGFRGPRGRVQSHRIDHIVGPTVRGYRNVTAILTFIISIYFMAAHFPNAMIEKVIPSIYRVLIHGRSINASGELCC</sequence>
<evidence type="ECO:0000256" key="1">
    <source>
        <dbReference type="SAM" id="Phobius"/>
    </source>
</evidence>
<evidence type="ECO:0000313" key="3">
    <source>
        <dbReference type="Proteomes" id="UP000287651"/>
    </source>
</evidence>
<reference evidence="2 3" key="1">
    <citation type="journal article" date="2014" name="Agronomy (Basel)">
        <title>A Draft Genome Sequence for Ensete ventricosum, the Drought-Tolerant Tree Against Hunger.</title>
        <authorList>
            <person name="Harrison J."/>
            <person name="Moore K.A."/>
            <person name="Paszkiewicz K."/>
            <person name="Jones T."/>
            <person name="Grant M."/>
            <person name="Ambacheew D."/>
            <person name="Muzemil S."/>
            <person name="Studholme D.J."/>
        </authorList>
    </citation>
    <scope>NUCLEOTIDE SEQUENCE [LARGE SCALE GENOMIC DNA]</scope>
</reference>
<evidence type="ECO:0000313" key="2">
    <source>
        <dbReference type="EMBL" id="RRT44535.1"/>
    </source>
</evidence>
<organism evidence="2 3">
    <name type="scientific">Ensete ventricosum</name>
    <name type="common">Abyssinian banana</name>
    <name type="synonym">Musa ensete</name>
    <dbReference type="NCBI Taxonomy" id="4639"/>
    <lineage>
        <taxon>Eukaryota</taxon>
        <taxon>Viridiplantae</taxon>
        <taxon>Streptophyta</taxon>
        <taxon>Embryophyta</taxon>
        <taxon>Tracheophyta</taxon>
        <taxon>Spermatophyta</taxon>
        <taxon>Magnoliopsida</taxon>
        <taxon>Liliopsida</taxon>
        <taxon>Zingiberales</taxon>
        <taxon>Musaceae</taxon>
        <taxon>Ensete</taxon>
    </lineage>
</organism>